<dbReference type="GO" id="GO:0005524">
    <property type="term" value="F:ATP binding"/>
    <property type="evidence" value="ECO:0007669"/>
    <property type="project" value="UniProtKB-KW"/>
</dbReference>
<dbReference type="FunFam" id="3.40.50.300:FF:002884">
    <property type="entry name" value="ATP-dependent DNA helicase"/>
    <property type="match status" value="1"/>
</dbReference>
<feature type="domain" description="Helitron helicase-like" evidence="3">
    <location>
        <begin position="682"/>
        <end position="864"/>
    </location>
</feature>
<dbReference type="Pfam" id="PF05970">
    <property type="entry name" value="PIF1"/>
    <property type="match status" value="1"/>
</dbReference>
<proteinExistence type="inferred from homology"/>
<evidence type="ECO:0000256" key="1">
    <source>
        <dbReference type="RuleBase" id="RU363044"/>
    </source>
</evidence>
<feature type="domain" description="DNA helicase Pif1-like DEAD-box helicase" evidence="2">
    <location>
        <begin position="1321"/>
        <end position="1543"/>
    </location>
</feature>
<dbReference type="Pfam" id="PF14214">
    <property type="entry name" value="Helitron_like_N"/>
    <property type="match status" value="1"/>
</dbReference>
<evidence type="ECO:0000259" key="4">
    <source>
        <dbReference type="Pfam" id="PF21530"/>
    </source>
</evidence>
<dbReference type="GO" id="GO:0043139">
    <property type="term" value="F:5'-3' DNA helicase activity"/>
    <property type="evidence" value="ECO:0007669"/>
    <property type="project" value="UniProtKB-EC"/>
</dbReference>
<keyword evidence="1" id="KW-0378">Hydrolase</keyword>
<keyword evidence="1" id="KW-0227">DNA damage</keyword>
<name>A0ABD3CDR0_9LAMI</name>
<gene>
    <name evidence="5" type="ORF">CASFOL_029030</name>
</gene>
<organism evidence="5 6">
    <name type="scientific">Castilleja foliolosa</name>
    <dbReference type="NCBI Taxonomy" id="1961234"/>
    <lineage>
        <taxon>Eukaryota</taxon>
        <taxon>Viridiplantae</taxon>
        <taxon>Streptophyta</taxon>
        <taxon>Embryophyta</taxon>
        <taxon>Tracheophyta</taxon>
        <taxon>Spermatophyta</taxon>
        <taxon>Magnoliopsida</taxon>
        <taxon>eudicotyledons</taxon>
        <taxon>Gunneridae</taxon>
        <taxon>Pentapetalae</taxon>
        <taxon>asterids</taxon>
        <taxon>lamiids</taxon>
        <taxon>Lamiales</taxon>
        <taxon>Orobanchaceae</taxon>
        <taxon>Pedicularideae</taxon>
        <taxon>Castillejinae</taxon>
        <taxon>Castilleja</taxon>
    </lineage>
</organism>
<dbReference type="Pfam" id="PF21530">
    <property type="entry name" value="Pif1_2B_dom"/>
    <property type="match status" value="1"/>
</dbReference>
<comment type="cofactor">
    <cofactor evidence="1">
        <name>Mg(2+)</name>
        <dbReference type="ChEBI" id="CHEBI:18420"/>
    </cofactor>
</comment>
<dbReference type="EMBL" id="JAVIJP010000039">
    <property type="protein sequence ID" value="KAL3627667.1"/>
    <property type="molecule type" value="Genomic_DNA"/>
</dbReference>
<dbReference type="SUPFAM" id="SSF52540">
    <property type="entry name" value="P-loop containing nucleoside triphosphate hydrolases"/>
    <property type="match status" value="2"/>
</dbReference>
<dbReference type="InterPro" id="IPR027417">
    <property type="entry name" value="P-loop_NTPase"/>
</dbReference>
<dbReference type="GO" id="GO:0006310">
    <property type="term" value="P:DNA recombination"/>
    <property type="evidence" value="ECO:0007669"/>
    <property type="project" value="UniProtKB-KW"/>
</dbReference>
<keyword evidence="1" id="KW-0547">Nucleotide-binding</keyword>
<dbReference type="InterPro" id="IPR025476">
    <property type="entry name" value="Helitron_helicase-like"/>
</dbReference>
<keyword evidence="1" id="KW-0067">ATP-binding</keyword>
<dbReference type="PANTHER" id="PTHR10492:SF74">
    <property type="entry name" value="ATP-DEPENDENT DNA HELICASE"/>
    <property type="match status" value="1"/>
</dbReference>
<dbReference type="Proteomes" id="UP001632038">
    <property type="component" value="Unassembled WGS sequence"/>
</dbReference>
<protein>
    <recommendedName>
        <fullName evidence="1">ATP-dependent DNA helicase</fullName>
        <ecNumber evidence="1">5.6.2.3</ecNumber>
    </recommendedName>
</protein>
<sequence length="1804" mass="203970">MENNSYDSNDPSKENSFRRVINNSRRPGKHLGTQVQTQNINDLTPNNSFVDINDYNLVENSLTYGSDVPAGTFGLSKTVSSVNTPQMFSGSVLSSNTPNNSSKRLKTFKDNSPFRISPLSDITNVIDNDRRRGQLAGTPFQTQNLTDVPLQYPYIDLNDNNLFESTLTYGSNFPVDRSGLSKIMPSSVRSTTGNQRSENRDYFKNVVPLRNSPLSQITNVNYNARQPSQFRGAVLPTQNRADLTPNNAFIDLTGENLVENTLSYASDVPVEIVNNSAILETLHEVIITSEQPKSLTKRCTKVTNPINGIATVIDKPKRSYVRRKTASNVIQSDCLPSSSSCQIENQVDAVDVTQKQPLPRKNISRRSHRSVLELCQDKNVIDHPNLPSEYGDLGDASYECRFCRAAFWLDERCVSKGSYTHPYYNGCCQGGNVDLPRLVEPPAFLRDLLHGKSSASKHFQENIRSYNSMFCFTSMGGKIDQDINKGSGPRIFRLHGQNYHLIGSLLPEKDTTPKFAQMYIYDTENEVSNRKNSVRGSSGVNNLCEDIIVGLKNMLDANNKLVKTFRMAKDTIHENVDSNVRIRLIGNRRNSTEERTRNLPTCSEVAVLVVGDFDNALGPRDIVVELRSGKLRRINELNISYLALQYPLLLPYGEDGFTEDIPLNGQHDTTTQARRNVSVREYYAFRLHDRKDEASTILSSRRLFQQFIVDAYTMVETCRLNFVYLNQKKFRVDIYKGLEDAVVRGDCDPKSRGKRIILPSSFTGGARFMIPNYQDAMAICRSVGYPDLFITFTCNPAWPEIYRFLDARNMRPEDRPDIVTRVFHLKLNELIRELNQNQMFGKVVAVVYTIEFQKRGLPHAHILLFLSKENKYPTPDDIDRIISAEIPDKELDPTYYDAVKTHMMHGPCGIVGKYSPCMAEGKCTKHFPKQYSESTVIDDDGYARYRRRDSGFIIEKSGVPLDNKYVVPHNRTLLMKFGAHINVEWCNQSRSIKYLFKYVNKGHDRVTAEFVQTADLDQPDKPIDEVSMYYDCRYVSSCEAAWRLLKFELQYKHPPVTRLSFHLENEHNIVYEEDESIETVMGKPQTSMFLEWMKLNKFDTKANELTYSDAPSAFVWDKKAKVWKTRQKNESIGRLYYVPPGCGDNYYLRCLLTVVRGATCFEDYMKYNNVQYSSFREACYARGLLGDDQEYIDGIIEASQWASARALRSLFVSLLAADTLARPMEVWTNTWEYLSDDILHRQRRTFENPELRLSEVDIQNLALIEIEKLLKQQSKSLRDYESMPFPDHDGSILGHSRLVSDELNYDRKALKSEHARLMSNMTAEQKGVYSKIISAVNSNSGGVFFVYGYGGTGKTYLWRTLSAELRSKGHIVLNVASSGIASLLLPGGRTAHSRFGIPLNPHEGSDCNIRKGTPLADLLILCKLIIWDEAPMIHKHCFEAVHNSLQDLMEDVSPSNKDKPFGGKTVVFGGDFRQILPVVPKGTRQNIVNATINSSYLWSHCTVLRLTKNMRLQSVDDIDERAKLKEFSEWIASIGDGRAGTENEIGGASIEIPDDMLIKYSGDPIAAIVEDTYPMFRDSIDDPMFLRDRAILAPTLAAVHSINDYMNSMNSNEGCTYLSSDSTCKSDGSANDFTSELHTPEFLNSIKCSGVPNHELHLKVGTPVMLLRNLDHSMGLCNGTRLVVTKLAAHVIECKILTGAKTGEKVLLPRLNLTPSDNSIPFKFQRRQFPIMISYAMTINKSQGQSLSNVGLYLEKSVFSHGQLYVAVSRVTNRKGLRILVCGEDNSSTNTTDNVVYKEVFSNI</sequence>
<accession>A0ABD3CDR0</accession>
<dbReference type="InterPro" id="IPR010285">
    <property type="entry name" value="DNA_helicase_pif1-like_DEAD"/>
</dbReference>
<dbReference type="InterPro" id="IPR049163">
    <property type="entry name" value="Pif1-like_2B_dom"/>
</dbReference>
<keyword evidence="1" id="KW-0233">DNA recombination</keyword>
<keyword evidence="1" id="KW-0347">Helicase</keyword>
<dbReference type="PANTHER" id="PTHR10492">
    <property type="match status" value="1"/>
</dbReference>
<dbReference type="GO" id="GO:0006281">
    <property type="term" value="P:DNA repair"/>
    <property type="evidence" value="ECO:0007669"/>
    <property type="project" value="UniProtKB-KW"/>
</dbReference>
<comment type="similarity">
    <text evidence="1">Belongs to the helicase family.</text>
</comment>
<keyword evidence="1" id="KW-0234">DNA repair</keyword>
<comment type="catalytic activity">
    <reaction evidence="1">
        <text>ATP + H2O = ADP + phosphate + H(+)</text>
        <dbReference type="Rhea" id="RHEA:13065"/>
        <dbReference type="ChEBI" id="CHEBI:15377"/>
        <dbReference type="ChEBI" id="CHEBI:15378"/>
        <dbReference type="ChEBI" id="CHEBI:30616"/>
        <dbReference type="ChEBI" id="CHEBI:43474"/>
        <dbReference type="ChEBI" id="CHEBI:456216"/>
        <dbReference type="EC" id="5.6.2.3"/>
    </reaction>
</comment>
<keyword evidence="6" id="KW-1185">Reference proteome</keyword>
<dbReference type="Gene3D" id="3.40.50.300">
    <property type="entry name" value="P-loop containing nucleotide triphosphate hydrolases"/>
    <property type="match status" value="1"/>
</dbReference>
<evidence type="ECO:0000313" key="6">
    <source>
        <dbReference type="Proteomes" id="UP001632038"/>
    </source>
</evidence>
<evidence type="ECO:0000259" key="3">
    <source>
        <dbReference type="Pfam" id="PF14214"/>
    </source>
</evidence>
<feature type="domain" description="DNA helicase Pif1-like 2B" evidence="4">
    <location>
        <begin position="1641"/>
        <end position="1687"/>
    </location>
</feature>
<dbReference type="CDD" id="cd18809">
    <property type="entry name" value="SF1_C_RecD"/>
    <property type="match status" value="1"/>
</dbReference>
<evidence type="ECO:0000259" key="2">
    <source>
        <dbReference type="Pfam" id="PF05970"/>
    </source>
</evidence>
<dbReference type="GO" id="GO:0016787">
    <property type="term" value="F:hydrolase activity"/>
    <property type="evidence" value="ECO:0007669"/>
    <property type="project" value="UniProtKB-KW"/>
</dbReference>
<evidence type="ECO:0000313" key="5">
    <source>
        <dbReference type="EMBL" id="KAL3627667.1"/>
    </source>
</evidence>
<reference evidence="6" key="1">
    <citation type="journal article" date="2024" name="IScience">
        <title>Strigolactones Initiate the Formation of Haustorium-like Structures in Castilleja.</title>
        <authorList>
            <person name="Buerger M."/>
            <person name="Peterson D."/>
            <person name="Chory J."/>
        </authorList>
    </citation>
    <scope>NUCLEOTIDE SEQUENCE [LARGE SCALE GENOMIC DNA]</scope>
</reference>
<dbReference type="EC" id="5.6.2.3" evidence="1"/>
<comment type="caution">
    <text evidence="5">The sequence shown here is derived from an EMBL/GenBank/DDBJ whole genome shotgun (WGS) entry which is preliminary data.</text>
</comment>